<dbReference type="GO" id="GO:0006304">
    <property type="term" value="P:DNA modification"/>
    <property type="evidence" value="ECO:0007669"/>
    <property type="project" value="InterPro"/>
</dbReference>
<accession>A0A926Z9B6</accession>
<evidence type="ECO:0000313" key="3">
    <source>
        <dbReference type="Proteomes" id="UP000631421"/>
    </source>
</evidence>
<dbReference type="AlphaFoldDB" id="A0A926Z9B6"/>
<dbReference type="GO" id="GO:0003824">
    <property type="term" value="F:catalytic activity"/>
    <property type="evidence" value="ECO:0007669"/>
    <property type="project" value="InterPro"/>
</dbReference>
<dbReference type="InterPro" id="IPR013670">
    <property type="entry name" value="EcoEI_R_C_dom"/>
</dbReference>
<keyword evidence="3" id="KW-1185">Reference proteome</keyword>
<dbReference type="Pfam" id="PF08463">
    <property type="entry name" value="EcoEI_R_C"/>
    <property type="match status" value="1"/>
</dbReference>
<name>A0A926Z9B6_9CYAN</name>
<dbReference type="Proteomes" id="UP000631421">
    <property type="component" value="Unassembled WGS sequence"/>
</dbReference>
<protein>
    <recommendedName>
        <fullName evidence="1">EcoEI R protein C-terminal domain-containing protein</fullName>
    </recommendedName>
</protein>
<reference evidence="2" key="1">
    <citation type="journal article" date="2015" name="ISME J.">
        <title>Draft Genome Sequence of Streptomyces incarnatus NRRL8089, which Produces the Nucleoside Antibiotic Sinefungin.</title>
        <authorList>
            <person name="Oshima K."/>
            <person name="Hattori M."/>
            <person name="Shimizu H."/>
            <person name="Fukuda K."/>
            <person name="Nemoto M."/>
            <person name="Inagaki K."/>
            <person name="Tamura T."/>
        </authorList>
    </citation>
    <scope>NUCLEOTIDE SEQUENCE</scope>
    <source>
        <strain evidence="2">FACHB-1277</strain>
    </source>
</reference>
<reference evidence="2" key="2">
    <citation type="submission" date="2020-08" db="EMBL/GenBank/DDBJ databases">
        <authorList>
            <person name="Chen M."/>
            <person name="Teng W."/>
            <person name="Zhao L."/>
            <person name="Hu C."/>
            <person name="Zhou Y."/>
            <person name="Han B."/>
            <person name="Song L."/>
            <person name="Shu W."/>
        </authorList>
    </citation>
    <scope>NUCLEOTIDE SEQUENCE</scope>
    <source>
        <strain evidence="2">FACHB-1277</strain>
    </source>
</reference>
<sequence>MEIFETHPAITALRNGEAVTDLLLVALERTLRRELGGSNIQLSESNIRKAFNLKMTSLLAFLRVLLEFEALPDYKDIVERNFEQFITQHQYNANQIRFLRAVQSVFLQKRRLEVTDLYDEPLDRFGEDAVERWFTEDEVNELIYFTEQFAA</sequence>
<feature type="domain" description="EcoEI R protein C-terminal" evidence="1">
    <location>
        <begin position="2"/>
        <end position="143"/>
    </location>
</feature>
<comment type="caution">
    <text evidence="2">The sequence shown here is derived from an EMBL/GenBank/DDBJ whole genome shotgun (WGS) entry which is preliminary data.</text>
</comment>
<evidence type="ECO:0000313" key="2">
    <source>
        <dbReference type="EMBL" id="MBD2151759.1"/>
    </source>
</evidence>
<dbReference type="RefSeq" id="WP_190352175.1">
    <property type="nucleotide sequence ID" value="NZ_JACJPY010000065.1"/>
</dbReference>
<evidence type="ECO:0000259" key="1">
    <source>
        <dbReference type="Pfam" id="PF08463"/>
    </source>
</evidence>
<dbReference type="EMBL" id="JACJPY010000065">
    <property type="protein sequence ID" value="MBD2151759.1"/>
    <property type="molecule type" value="Genomic_DNA"/>
</dbReference>
<proteinExistence type="predicted"/>
<organism evidence="2 3">
    <name type="scientific">Pseudanabaena cinerea FACHB-1277</name>
    <dbReference type="NCBI Taxonomy" id="2949581"/>
    <lineage>
        <taxon>Bacteria</taxon>
        <taxon>Bacillati</taxon>
        <taxon>Cyanobacteriota</taxon>
        <taxon>Cyanophyceae</taxon>
        <taxon>Pseudanabaenales</taxon>
        <taxon>Pseudanabaenaceae</taxon>
        <taxon>Pseudanabaena</taxon>
        <taxon>Pseudanabaena cinerea</taxon>
    </lineage>
</organism>
<dbReference type="GO" id="GO:0003677">
    <property type="term" value="F:DNA binding"/>
    <property type="evidence" value="ECO:0007669"/>
    <property type="project" value="InterPro"/>
</dbReference>
<gene>
    <name evidence="2" type="ORF">H6F44_16760</name>
</gene>